<name>A0A5C3L2Y1_COPMA</name>
<protein>
    <submittedName>
        <fullName evidence="1">Uncharacterized protein</fullName>
    </submittedName>
</protein>
<dbReference type="AlphaFoldDB" id="A0A5C3L2Y1"/>
<organism evidence="1 2">
    <name type="scientific">Coprinopsis marcescibilis</name>
    <name type="common">Agaric fungus</name>
    <name type="synonym">Psathyrella marcescibilis</name>
    <dbReference type="NCBI Taxonomy" id="230819"/>
    <lineage>
        <taxon>Eukaryota</taxon>
        <taxon>Fungi</taxon>
        <taxon>Dikarya</taxon>
        <taxon>Basidiomycota</taxon>
        <taxon>Agaricomycotina</taxon>
        <taxon>Agaricomycetes</taxon>
        <taxon>Agaricomycetidae</taxon>
        <taxon>Agaricales</taxon>
        <taxon>Agaricineae</taxon>
        <taxon>Psathyrellaceae</taxon>
        <taxon>Coprinopsis</taxon>
    </lineage>
</organism>
<reference evidence="1 2" key="1">
    <citation type="journal article" date="2019" name="Nat. Ecol. Evol.">
        <title>Megaphylogeny resolves global patterns of mushroom evolution.</title>
        <authorList>
            <person name="Varga T."/>
            <person name="Krizsan K."/>
            <person name="Foldi C."/>
            <person name="Dima B."/>
            <person name="Sanchez-Garcia M."/>
            <person name="Sanchez-Ramirez S."/>
            <person name="Szollosi G.J."/>
            <person name="Szarkandi J.G."/>
            <person name="Papp V."/>
            <person name="Albert L."/>
            <person name="Andreopoulos W."/>
            <person name="Angelini C."/>
            <person name="Antonin V."/>
            <person name="Barry K.W."/>
            <person name="Bougher N.L."/>
            <person name="Buchanan P."/>
            <person name="Buyck B."/>
            <person name="Bense V."/>
            <person name="Catcheside P."/>
            <person name="Chovatia M."/>
            <person name="Cooper J."/>
            <person name="Damon W."/>
            <person name="Desjardin D."/>
            <person name="Finy P."/>
            <person name="Geml J."/>
            <person name="Haridas S."/>
            <person name="Hughes K."/>
            <person name="Justo A."/>
            <person name="Karasinski D."/>
            <person name="Kautmanova I."/>
            <person name="Kiss B."/>
            <person name="Kocsube S."/>
            <person name="Kotiranta H."/>
            <person name="LaButti K.M."/>
            <person name="Lechner B.E."/>
            <person name="Liimatainen K."/>
            <person name="Lipzen A."/>
            <person name="Lukacs Z."/>
            <person name="Mihaltcheva S."/>
            <person name="Morgado L.N."/>
            <person name="Niskanen T."/>
            <person name="Noordeloos M.E."/>
            <person name="Ohm R.A."/>
            <person name="Ortiz-Santana B."/>
            <person name="Ovrebo C."/>
            <person name="Racz N."/>
            <person name="Riley R."/>
            <person name="Savchenko A."/>
            <person name="Shiryaev A."/>
            <person name="Soop K."/>
            <person name="Spirin V."/>
            <person name="Szebenyi C."/>
            <person name="Tomsovsky M."/>
            <person name="Tulloss R.E."/>
            <person name="Uehling J."/>
            <person name="Grigoriev I.V."/>
            <person name="Vagvolgyi C."/>
            <person name="Papp T."/>
            <person name="Martin F.M."/>
            <person name="Miettinen O."/>
            <person name="Hibbett D.S."/>
            <person name="Nagy L.G."/>
        </authorList>
    </citation>
    <scope>NUCLEOTIDE SEQUENCE [LARGE SCALE GENOMIC DNA]</scope>
    <source>
        <strain evidence="1 2">CBS 121175</strain>
    </source>
</reference>
<dbReference type="SUPFAM" id="SSF48576">
    <property type="entry name" value="Terpenoid synthases"/>
    <property type="match status" value="1"/>
</dbReference>
<dbReference type="InterPro" id="IPR008949">
    <property type="entry name" value="Isoprenoid_synthase_dom_sf"/>
</dbReference>
<dbReference type="Proteomes" id="UP000307440">
    <property type="component" value="Unassembled WGS sequence"/>
</dbReference>
<dbReference type="EMBL" id="ML210238">
    <property type="protein sequence ID" value="TFK22528.1"/>
    <property type="molecule type" value="Genomic_DNA"/>
</dbReference>
<proteinExistence type="predicted"/>
<evidence type="ECO:0000313" key="1">
    <source>
        <dbReference type="EMBL" id="TFK22528.1"/>
    </source>
</evidence>
<keyword evidence="2" id="KW-1185">Reference proteome</keyword>
<sequence>DGFELLALHPILSSLVPRLARALSSLPAEKQQPWKNQFTRSVRLLFRVQARISDSISNERTLSVSEYIALRREIYASSILWDIVEVLDIISRPKGKNPAEKEKLRKITQCAIDAVSWATDIFAYASPSRCSSHNLVSLLITHKSLSVQGAMNYVGGMIKETLHEFHRLERELIPSSNDQDSASWGWLRSIGSVIRLGAEGGANSSASPNSYLGGINQDSATPDGWSLNTHWEDDTFDDPNVSSSHLARYILALKDYVIGSMHWGYETELFFGVKGDEVRSFGWVFLN</sequence>
<dbReference type="Pfam" id="PF19086">
    <property type="entry name" value="Terpene_syn_C_2"/>
    <property type="match status" value="1"/>
</dbReference>
<dbReference type="Gene3D" id="1.10.600.10">
    <property type="entry name" value="Farnesyl Diphosphate Synthase"/>
    <property type="match status" value="1"/>
</dbReference>
<feature type="non-terminal residue" evidence="1">
    <location>
        <position position="1"/>
    </location>
</feature>
<dbReference type="OrthoDB" id="2861623at2759"/>
<accession>A0A5C3L2Y1</accession>
<evidence type="ECO:0000313" key="2">
    <source>
        <dbReference type="Proteomes" id="UP000307440"/>
    </source>
</evidence>
<gene>
    <name evidence="1" type="ORF">FA15DRAFT_565983</name>
</gene>
<feature type="non-terminal residue" evidence="1">
    <location>
        <position position="287"/>
    </location>
</feature>